<proteinExistence type="predicted"/>
<gene>
    <name evidence="1" type="ORF">UFOVP447_73</name>
</gene>
<reference evidence="1" key="1">
    <citation type="submission" date="2020-04" db="EMBL/GenBank/DDBJ databases">
        <authorList>
            <person name="Chiriac C."/>
            <person name="Salcher M."/>
            <person name="Ghai R."/>
            <person name="Kavagutti S V."/>
        </authorList>
    </citation>
    <scope>NUCLEOTIDE SEQUENCE</scope>
</reference>
<dbReference type="EMBL" id="LR796423">
    <property type="protein sequence ID" value="CAB4143071.1"/>
    <property type="molecule type" value="Genomic_DNA"/>
</dbReference>
<protein>
    <submittedName>
        <fullName evidence="1">Uncharacterized protein</fullName>
    </submittedName>
</protein>
<organism evidence="1">
    <name type="scientific">uncultured Caudovirales phage</name>
    <dbReference type="NCBI Taxonomy" id="2100421"/>
    <lineage>
        <taxon>Viruses</taxon>
        <taxon>Duplodnaviria</taxon>
        <taxon>Heunggongvirae</taxon>
        <taxon>Uroviricota</taxon>
        <taxon>Caudoviricetes</taxon>
        <taxon>Peduoviridae</taxon>
        <taxon>Maltschvirus</taxon>
        <taxon>Maltschvirus maltsch</taxon>
    </lineage>
</organism>
<evidence type="ECO:0000313" key="1">
    <source>
        <dbReference type="EMBL" id="CAB4143071.1"/>
    </source>
</evidence>
<accession>A0A6J5MAB6</accession>
<sequence length="484" mass="51479">MSNVMISKSDFTITVRKDGGRITSTAPMTVKNQIREIRGIDDFENVDTTQKQDGATFIYNATTGKYEVKLYNDDPLLNVQNLYVSSLWANNSRGANGQVLFTNGNTIYWANGVTRVTAGTGLTGGGTGENVVLSVNAAYIATITSNNATFAYGKREGDLSVNFADFAGDANFAFLANNTTFAYGKPEANLVVQFARLAGVSNTANLATLANNSTFAYGKREGDLSVNFAEFSGDANFAFTANNSTFAYGKTEANLNVNSAAFAFSAALANTGVTPGTYGGPSEIPVITVDQFGRINAISFSAVAGVIDYNYSSANNTFIIQTGDGAVFKAAINSVKDFAITGNLTVSGTTTTVNTQNLTVKDPIITLNDGQLTPFNDIGIVMQRYAVANSTNYNVSIAWDETDRKLKFGRVPQDGSNSQITFAQEWLSVNETGTAVFLANTQAGNSVIAGTSMVINNVSFTERNYPGEANTATFFNGIIDCGVY</sequence>
<name>A0A6J5MAB6_9CAUD</name>